<dbReference type="PANTHER" id="PTHR33099:SF7">
    <property type="entry name" value="MYND-TYPE DOMAIN-CONTAINING PROTEIN"/>
    <property type="match status" value="1"/>
</dbReference>
<gene>
    <name evidence="1" type="ORF">D6D13_02319</name>
</gene>
<protein>
    <recommendedName>
        <fullName evidence="2">Prolyl 4-hydroxylase alpha subunit Fe(2+) 2OG dioxygenase domain-containing protein</fullName>
    </recommendedName>
</protein>
<sequence length="901" mass="100352">MAATVLEASGPLFATENENLEDEMEMLSGDHKEDLCNYLDEITSVGHFATMRSLETMVEPQIRLRQNDGSEHEISIPLGSRDALKLIEAAHQAPFGKGEETIVDTNDWHPYVDKLMVMACTELGVRSTEIRAELYKMLLYEKGAMFKPHADSEKTPGIFGTMVVSLPSAHFGGAVVTVTSGYRWVLTYNLVQADYDHANSAANADKTLRAILADWNLSNKSRMGAINKMIYLLEHQYTDASVQLNTLKGSDLERAQRLFSVCDELGFTLYLASLERQVHGSAEEEGYSRYGGRSSGGYHAIEVIDETLELTRVVDINGNVIVTGMQIEEDDIVQPEPFEGRDPDECDYEGFTGNAGASASHWYRDSVLLLIPNDKIADVFLPRSRVYSYRDMDSKLLTILKHILERAQLLPDPQGASLIQSVKHVGSVVSDRNRITATNSSLSASPYKDETVSEAIVACAQFGHIDALPELAASFQDGLSQSALLSLGDLRHKFEFEKTRPIFEKVVLKYKSVSREYEALSTLIGTEAMNVHLDPDITEEIKTWVQSTLCSIFSNLDGFLDEDAGVIAKMAALDASGTLLKDRLYQSSQTFAGDLLSIYKPLVETTIANFSLRKSQPPQAQSAPVWPYYATPRVQQDTRKPALDGHALASVLAQYHELRLRECSSMLMEKVAAQTASMDPLDFNTTIIPFLKGIIVRLREGKDEHDTYKFFFQICLWEYITRFVGLEPVQTNWSRSTVDCPCMDCRDLNRFLRSPVDQVGKFKAAKTLRHHLHVQLDRWTDCKHETDRSGYPETLVVTKDGKSFAEKIGEWNMKATQAMASLRFLEAGEASASTETNLKKLLGDKYDTMALKDVRIMTVDASSSARTTARSIAATQRAAFSSTSQVAGQKRKAVVIDLTDD</sequence>
<dbReference type="EMBL" id="QZAS01000005">
    <property type="protein sequence ID" value="THX15737.1"/>
    <property type="molecule type" value="Genomic_DNA"/>
</dbReference>
<name>A0A4S9D882_AURPU</name>
<organism evidence="1">
    <name type="scientific">Aureobasidium pullulans</name>
    <name type="common">Black yeast</name>
    <name type="synonym">Pullularia pullulans</name>
    <dbReference type="NCBI Taxonomy" id="5580"/>
    <lineage>
        <taxon>Eukaryota</taxon>
        <taxon>Fungi</taxon>
        <taxon>Dikarya</taxon>
        <taxon>Ascomycota</taxon>
        <taxon>Pezizomycotina</taxon>
        <taxon>Dothideomycetes</taxon>
        <taxon>Dothideomycetidae</taxon>
        <taxon>Dothideales</taxon>
        <taxon>Saccotheciaceae</taxon>
        <taxon>Aureobasidium</taxon>
    </lineage>
</organism>
<accession>A0A4S9D882</accession>
<dbReference type="PANTHER" id="PTHR33099">
    <property type="entry name" value="FE2OG DIOXYGENASE DOMAIN-CONTAINING PROTEIN"/>
    <property type="match status" value="1"/>
</dbReference>
<evidence type="ECO:0008006" key="2">
    <source>
        <dbReference type="Google" id="ProtNLM"/>
    </source>
</evidence>
<reference evidence="1" key="1">
    <citation type="submission" date="2018-10" db="EMBL/GenBank/DDBJ databases">
        <title>Fifty Aureobasidium pullulans genomes reveal a recombining polyextremotolerant generalist.</title>
        <authorList>
            <person name="Gostincar C."/>
            <person name="Turk M."/>
            <person name="Zajc J."/>
            <person name="Gunde-Cimerman N."/>
        </authorList>
    </citation>
    <scope>NUCLEOTIDE SEQUENCE [LARGE SCALE GENOMIC DNA]</scope>
    <source>
        <strain evidence="1">EXF-10085</strain>
    </source>
</reference>
<proteinExistence type="predicted"/>
<comment type="caution">
    <text evidence="1">The sequence shown here is derived from an EMBL/GenBank/DDBJ whole genome shotgun (WGS) entry which is preliminary data.</text>
</comment>
<dbReference type="AlphaFoldDB" id="A0A4S9D882"/>
<evidence type="ECO:0000313" key="1">
    <source>
        <dbReference type="EMBL" id="THX15737.1"/>
    </source>
</evidence>